<dbReference type="AlphaFoldDB" id="A0A317E0Q2"/>
<evidence type="ECO:0000313" key="2">
    <source>
        <dbReference type="Proteomes" id="UP000246077"/>
    </source>
</evidence>
<evidence type="ECO:0000313" key="1">
    <source>
        <dbReference type="EMBL" id="PWR20024.1"/>
    </source>
</evidence>
<keyword evidence="2" id="KW-1185">Reference proteome</keyword>
<name>A0A317E0Q2_9PROT</name>
<proteinExistence type="predicted"/>
<protein>
    <submittedName>
        <fullName evidence="1">Uncharacterized protein</fullName>
    </submittedName>
</protein>
<gene>
    <name evidence="1" type="ORF">DKG75_16430</name>
</gene>
<dbReference type="Proteomes" id="UP000246077">
    <property type="component" value="Unassembled WGS sequence"/>
</dbReference>
<dbReference type="EMBL" id="QGLF01000004">
    <property type="protein sequence ID" value="PWR20024.1"/>
    <property type="molecule type" value="Genomic_DNA"/>
</dbReference>
<reference evidence="2" key="1">
    <citation type="submission" date="2018-05" db="EMBL/GenBank/DDBJ databases">
        <title>Zavarzinia sp. HR-AS.</title>
        <authorList>
            <person name="Lee Y."/>
            <person name="Jeon C.O."/>
        </authorList>
    </citation>
    <scope>NUCLEOTIDE SEQUENCE [LARGE SCALE GENOMIC DNA]</scope>
    <source>
        <strain evidence="2">DSM 1231</strain>
    </source>
</reference>
<accession>A0A317E0Q2</accession>
<comment type="caution">
    <text evidence="1">The sequence shown here is derived from an EMBL/GenBank/DDBJ whole genome shotgun (WGS) entry which is preliminary data.</text>
</comment>
<organism evidence="1 2">
    <name type="scientific">Zavarzinia compransoris</name>
    <dbReference type="NCBI Taxonomy" id="1264899"/>
    <lineage>
        <taxon>Bacteria</taxon>
        <taxon>Pseudomonadati</taxon>
        <taxon>Pseudomonadota</taxon>
        <taxon>Alphaproteobacteria</taxon>
        <taxon>Rhodospirillales</taxon>
        <taxon>Zavarziniaceae</taxon>
        <taxon>Zavarzinia</taxon>
    </lineage>
</organism>
<sequence>MVRPEVFLNCPFDVEYHPMYEAIVFTVMALGFQIRVAKEVEDSSQSRLAKIIEIIREAPLGIHDLSRVGLDPHTGVARFNMPLELGLFLGAKAFGARAQKAKVALILDTVRDRHRDTTSDLAGNDIQYHADDPEIAAIKVRDWLAANALGRRSLPGARMLIEHYRKFTDDFPKIRDRLGHYDNVPYRDFLIIIRDWLQAAPLPQATSPH</sequence>